<dbReference type="InterPro" id="IPR012658">
    <property type="entry name" value="YheV"/>
</dbReference>
<evidence type="ECO:0000313" key="2">
    <source>
        <dbReference type="EMBL" id="MBB3063653.1"/>
    </source>
</evidence>
<organism evidence="2 3">
    <name type="scientific">Microbulbifer rhizosphaerae</name>
    <dbReference type="NCBI Taxonomy" id="1562603"/>
    <lineage>
        <taxon>Bacteria</taxon>
        <taxon>Pseudomonadati</taxon>
        <taxon>Pseudomonadota</taxon>
        <taxon>Gammaproteobacteria</taxon>
        <taxon>Cellvibrionales</taxon>
        <taxon>Microbulbiferaceae</taxon>
        <taxon>Microbulbifer</taxon>
    </lineage>
</organism>
<dbReference type="Pfam" id="PF09526">
    <property type="entry name" value="DUF2387"/>
    <property type="match status" value="1"/>
</dbReference>
<sequence length="94" mass="10564">MSDDNLSNDNLSKNSEKPVKKRFIAGAVCPRCGEMDRIVNYRREGRNFRECVACGFEDEIRLQSAPRVPGTRVDKSETAAEAEVPVKIIQPPKK</sequence>
<accession>A0A7W4WH85</accession>
<gene>
    <name evidence="2" type="ORF">FHS09_004518</name>
</gene>
<comment type="caution">
    <text evidence="2">The sequence shown here is derived from an EMBL/GenBank/DDBJ whole genome shotgun (WGS) entry which is preliminary data.</text>
</comment>
<protein>
    <submittedName>
        <fullName evidence="2">Uncharacterized protein</fullName>
    </submittedName>
</protein>
<keyword evidence="3" id="KW-1185">Reference proteome</keyword>
<dbReference type="Proteomes" id="UP000535937">
    <property type="component" value="Unassembled WGS sequence"/>
</dbReference>
<reference evidence="2 3" key="1">
    <citation type="submission" date="2020-08" db="EMBL/GenBank/DDBJ databases">
        <title>Genomic Encyclopedia of Type Strains, Phase III (KMG-III): the genomes of soil and plant-associated and newly described type strains.</title>
        <authorList>
            <person name="Whitman W."/>
        </authorList>
    </citation>
    <scope>NUCLEOTIDE SEQUENCE [LARGE SCALE GENOMIC DNA]</scope>
    <source>
        <strain evidence="2 3">CECT 8799</strain>
    </source>
</reference>
<dbReference type="RefSeq" id="WP_183464014.1">
    <property type="nucleotide sequence ID" value="NZ_JACHWZ010000043.1"/>
</dbReference>
<dbReference type="AlphaFoldDB" id="A0A7W4WH85"/>
<proteinExistence type="predicted"/>
<dbReference type="NCBIfam" id="TIGR02443">
    <property type="entry name" value="YheV family putative zinc ribbon protein"/>
    <property type="match status" value="1"/>
</dbReference>
<feature type="region of interest" description="Disordered" evidence="1">
    <location>
        <begin position="67"/>
        <end position="94"/>
    </location>
</feature>
<evidence type="ECO:0000256" key="1">
    <source>
        <dbReference type="SAM" id="MobiDB-lite"/>
    </source>
</evidence>
<evidence type="ECO:0000313" key="3">
    <source>
        <dbReference type="Proteomes" id="UP000535937"/>
    </source>
</evidence>
<name>A0A7W4WH85_9GAMM</name>
<dbReference type="EMBL" id="JACHWZ010000043">
    <property type="protein sequence ID" value="MBB3063653.1"/>
    <property type="molecule type" value="Genomic_DNA"/>
</dbReference>